<dbReference type="GO" id="GO:0032259">
    <property type="term" value="P:methylation"/>
    <property type="evidence" value="ECO:0007669"/>
    <property type="project" value="UniProtKB-KW"/>
</dbReference>
<name>A0A832W0N4_9EURY</name>
<dbReference type="EC" id="2.1.1.86" evidence="3"/>
<keyword evidence="1" id="KW-1133">Transmembrane helix</keyword>
<organism evidence="3 4">
    <name type="scientific">Methermicoccus shengliensis</name>
    <dbReference type="NCBI Taxonomy" id="660064"/>
    <lineage>
        <taxon>Archaea</taxon>
        <taxon>Methanobacteriati</taxon>
        <taxon>Methanobacteriota</taxon>
        <taxon>Stenosarchaea group</taxon>
        <taxon>Methanomicrobia</taxon>
        <taxon>Methanosarcinales</taxon>
        <taxon>Methermicoccaceae</taxon>
        <taxon>Methermicoccus</taxon>
    </lineage>
</organism>
<evidence type="ECO:0000313" key="4">
    <source>
        <dbReference type="Proteomes" id="UP000600363"/>
    </source>
</evidence>
<dbReference type="EMBL" id="DUIH01000022">
    <property type="protein sequence ID" value="HIH70340.1"/>
    <property type="molecule type" value="Genomic_DNA"/>
</dbReference>
<comment type="caution">
    <text evidence="3">The sequence shown here is derived from an EMBL/GenBank/DDBJ whole genome shotgun (WGS) entry which is preliminary data.</text>
</comment>
<dbReference type="GO" id="GO:0015948">
    <property type="term" value="P:methanogenesis"/>
    <property type="evidence" value="ECO:0007669"/>
    <property type="project" value="InterPro"/>
</dbReference>
<dbReference type="InterPro" id="IPR013347">
    <property type="entry name" value="MeTrfase_F_su"/>
</dbReference>
<evidence type="ECO:0000259" key="2">
    <source>
        <dbReference type="Pfam" id="PF09472"/>
    </source>
</evidence>
<keyword evidence="3" id="KW-0489">Methyltransferase</keyword>
<reference evidence="3" key="1">
    <citation type="journal article" date="2020" name="bioRxiv">
        <title>A rank-normalized archaeal taxonomy based on genome phylogeny resolves widespread incomplete and uneven classifications.</title>
        <authorList>
            <person name="Rinke C."/>
            <person name="Chuvochina M."/>
            <person name="Mussig A.J."/>
            <person name="Chaumeil P.-A."/>
            <person name="Waite D.W."/>
            <person name="Whitman W.B."/>
            <person name="Parks D.H."/>
            <person name="Hugenholtz P."/>
        </authorList>
    </citation>
    <scope>NUCLEOTIDE SEQUENCE</scope>
    <source>
        <strain evidence="3">UBA12518</strain>
    </source>
</reference>
<dbReference type="Proteomes" id="UP000600363">
    <property type="component" value="Unassembled WGS sequence"/>
</dbReference>
<dbReference type="GO" id="GO:0030269">
    <property type="term" value="F:tetrahydromethanopterin S-methyltransferase activity"/>
    <property type="evidence" value="ECO:0007669"/>
    <property type="project" value="InterPro"/>
</dbReference>
<dbReference type="AlphaFoldDB" id="A0A832W0N4"/>
<feature type="transmembrane region" description="Helical" evidence="1">
    <location>
        <begin position="58"/>
        <end position="80"/>
    </location>
</feature>
<dbReference type="GO" id="GO:0016020">
    <property type="term" value="C:membrane"/>
    <property type="evidence" value="ECO:0007669"/>
    <property type="project" value="InterPro"/>
</dbReference>
<feature type="domain" description="Tetrahydromethanopterin S-methyltransferase F subunit" evidence="2">
    <location>
        <begin position="17"/>
        <end position="77"/>
    </location>
</feature>
<evidence type="ECO:0000313" key="3">
    <source>
        <dbReference type="EMBL" id="HIH70340.1"/>
    </source>
</evidence>
<evidence type="ECO:0000256" key="1">
    <source>
        <dbReference type="SAM" id="Phobius"/>
    </source>
</evidence>
<accession>A0A832W0N4</accession>
<protein>
    <submittedName>
        <fullName evidence="3">Tetrahydromethanopterin S-methyltransferase subunit F</fullName>
        <ecNumber evidence="3">2.1.1.86</ecNumber>
    </submittedName>
</protein>
<keyword evidence="1" id="KW-0812">Transmembrane</keyword>
<keyword evidence="3" id="KW-0808">Transferase</keyword>
<keyword evidence="1" id="KW-0472">Membrane</keyword>
<dbReference type="Pfam" id="PF09472">
    <property type="entry name" value="MtrF"/>
    <property type="match status" value="1"/>
</dbReference>
<proteinExistence type="predicted"/>
<gene>
    <name evidence="3" type="ORF">HA299_07025</name>
</gene>
<sequence>MKMAEEGQREEQVYDRGVPTVLAPPMVGLNDIVEKIRYRAQIIARTQKLESGVSATEALGFVLGFLLAVLLVLVPVAYWVV</sequence>
<dbReference type="NCBIfam" id="NF009776">
    <property type="entry name" value="PRK13275.1"/>
    <property type="match status" value="1"/>
</dbReference>
<dbReference type="NCBIfam" id="TIGR02507">
    <property type="entry name" value="MtrF"/>
    <property type="match status" value="1"/>
</dbReference>